<evidence type="ECO:0000256" key="6">
    <source>
        <dbReference type="RuleBase" id="RU003355"/>
    </source>
</evidence>
<dbReference type="InterPro" id="IPR000209">
    <property type="entry name" value="Peptidase_S8/S53_dom"/>
</dbReference>
<evidence type="ECO:0000256" key="4">
    <source>
        <dbReference type="ARBA" id="ARBA00022825"/>
    </source>
</evidence>
<dbReference type="SUPFAM" id="SSF50405">
    <property type="entry name" value="Actin-crosslinking proteins"/>
    <property type="match status" value="2"/>
</dbReference>
<dbReference type="SUPFAM" id="SSF52743">
    <property type="entry name" value="Subtilisin-like"/>
    <property type="match status" value="1"/>
</dbReference>
<dbReference type="InterPro" id="IPR008999">
    <property type="entry name" value="Actin-crosslinking"/>
</dbReference>
<keyword evidence="2 5" id="KW-0645">Protease</keyword>
<feature type="domain" description="Peptidase S8/S53" evidence="8">
    <location>
        <begin position="155"/>
        <end position="372"/>
    </location>
</feature>
<dbReference type="InterPro" id="IPR050131">
    <property type="entry name" value="Peptidase_S8_subtilisin-like"/>
</dbReference>
<dbReference type="InterPro" id="IPR037045">
    <property type="entry name" value="S8pro/Inhibitor_I9_sf"/>
</dbReference>
<dbReference type="PROSITE" id="PS00137">
    <property type="entry name" value="SUBTILASE_HIS"/>
    <property type="match status" value="1"/>
</dbReference>
<evidence type="ECO:0000256" key="2">
    <source>
        <dbReference type="ARBA" id="ARBA00022670"/>
    </source>
</evidence>
<evidence type="ECO:0000313" key="10">
    <source>
        <dbReference type="EMBL" id="MDQ7905308.1"/>
    </source>
</evidence>
<evidence type="ECO:0000256" key="3">
    <source>
        <dbReference type="ARBA" id="ARBA00022801"/>
    </source>
</evidence>
<dbReference type="GO" id="GO:0016787">
    <property type="term" value="F:hydrolase activity"/>
    <property type="evidence" value="ECO:0007669"/>
    <property type="project" value="UniProtKB-KW"/>
</dbReference>
<evidence type="ECO:0000313" key="11">
    <source>
        <dbReference type="Proteomes" id="UP001230908"/>
    </source>
</evidence>
<keyword evidence="4 5" id="KW-0720">Serine protease</keyword>
<dbReference type="InterPro" id="IPR023828">
    <property type="entry name" value="Peptidase_S8_Ser-AS"/>
</dbReference>
<proteinExistence type="inferred from homology"/>
<dbReference type="PROSITE" id="PS00138">
    <property type="entry name" value="SUBTILASE_SER"/>
    <property type="match status" value="1"/>
</dbReference>
<dbReference type="InterPro" id="IPR034193">
    <property type="entry name" value="PCSK9_ProteinaseK-like"/>
</dbReference>
<keyword evidence="3 5" id="KW-0378">Hydrolase</keyword>
<feature type="signal peptide" evidence="7">
    <location>
        <begin position="1"/>
        <end position="23"/>
    </location>
</feature>
<dbReference type="Proteomes" id="UP001230908">
    <property type="component" value="Unassembled WGS sequence"/>
</dbReference>
<dbReference type="InterPro" id="IPR022398">
    <property type="entry name" value="Peptidase_S8_His-AS"/>
</dbReference>
<feature type="active site" description="Charge relay system" evidence="5">
    <location>
        <position position="190"/>
    </location>
</feature>
<accession>A0ABU0ZE49</accession>
<protein>
    <submittedName>
        <fullName evidence="10">S8 family peptidase</fullName>
        <ecNumber evidence="10">3.4.-.-</ecNumber>
    </submittedName>
</protein>
<evidence type="ECO:0000259" key="9">
    <source>
        <dbReference type="Pfam" id="PF05922"/>
    </source>
</evidence>
<comment type="similarity">
    <text evidence="1 5 6">Belongs to the peptidase S8 family.</text>
</comment>
<evidence type="ECO:0000259" key="8">
    <source>
        <dbReference type="Pfam" id="PF00082"/>
    </source>
</evidence>
<feature type="chain" id="PRO_5047257740" evidence="7">
    <location>
        <begin position="24"/>
        <end position="672"/>
    </location>
</feature>
<reference evidence="10 11" key="1">
    <citation type="submission" date="2023-08" db="EMBL/GenBank/DDBJ databases">
        <title>Phytohabitans sansha sp. nov., isolated from marine sediment.</title>
        <authorList>
            <person name="Zhao Y."/>
            <person name="Yi K."/>
        </authorList>
    </citation>
    <scope>NUCLEOTIDE SEQUENCE [LARGE SCALE GENOMIC DNA]</scope>
    <source>
        <strain evidence="10 11">ZYX-F-186</strain>
    </source>
</reference>
<feature type="active site" description="Charge relay system" evidence="5">
    <location>
        <position position="342"/>
    </location>
</feature>
<evidence type="ECO:0000256" key="7">
    <source>
        <dbReference type="SAM" id="SignalP"/>
    </source>
</evidence>
<dbReference type="Pfam" id="PF05922">
    <property type="entry name" value="Inhibitor_I9"/>
    <property type="match status" value="1"/>
</dbReference>
<keyword evidence="7" id="KW-0732">Signal</keyword>
<dbReference type="SUPFAM" id="SSF54897">
    <property type="entry name" value="Protease propeptides/inhibitors"/>
    <property type="match status" value="1"/>
</dbReference>
<comment type="caution">
    <text evidence="10">The sequence shown here is derived from an EMBL/GenBank/DDBJ whole genome shotgun (WGS) entry which is preliminary data.</text>
</comment>
<dbReference type="PANTHER" id="PTHR43806:SF11">
    <property type="entry name" value="CEREVISIN-RELATED"/>
    <property type="match status" value="1"/>
</dbReference>
<dbReference type="PRINTS" id="PR00723">
    <property type="entry name" value="SUBTILISIN"/>
</dbReference>
<feature type="active site" description="Charge relay system" evidence="5">
    <location>
        <position position="157"/>
    </location>
</feature>
<feature type="domain" description="Inhibitor I9" evidence="9">
    <location>
        <begin position="46"/>
        <end position="115"/>
    </location>
</feature>
<gene>
    <name evidence="10" type="ORF">RB614_12315</name>
</gene>
<dbReference type="PANTHER" id="PTHR43806">
    <property type="entry name" value="PEPTIDASE S8"/>
    <property type="match status" value="1"/>
</dbReference>
<name>A0ABU0ZE49_9ACTN</name>
<dbReference type="PROSITE" id="PS00136">
    <property type="entry name" value="SUBTILASE_ASP"/>
    <property type="match status" value="1"/>
</dbReference>
<evidence type="ECO:0000256" key="5">
    <source>
        <dbReference type="PROSITE-ProRule" id="PRU01240"/>
    </source>
</evidence>
<dbReference type="Gene3D" id="3.40.50.200">
    <property type="entry name" value="Peptidase S8/S53 domain"/>
    <property type="match status" value="1"/>
</dbReference>
<organism evidence="10 11">
    <name type="scientific">Phytohabitans maris</name>
    <dbReference type="NCBI Taxonomy" id="3071409"/>
    <lineage>
        <taxon>Bacteria</taxon>
        <taxon>Bacillati</taxon>
        <taxon>Actinomycetota</taxon>
        <taxon>Actinomycetes</taxon>
        <taxon>Micromonosporales</taxon>
        <taxon>Micromonosporaceae</taxon>
    </lineage>
</organism>
<dbReference type="EC" id="3.4.-.-" evidence="10"/>
<dbReference type="InterPro" id="IPR015500">
    <property type="entry name" value="Peptidase_S8_subtilisin-rel"/>
</dbReference>
<dbReference type="RefSeq" id="WP_308712582.1">
    <property type="nucleotide sequence ID" value="NZ_JAVHUY010000010.1"/>
</dbReference>
<dbReference type="Gene3D" id="3.30.70.80">
    <property type="entry name" value="Peptidase S8 propeptide/proteinase inhibitor I9"/>
    <property type="match status" value="1"/>
</dbReference>
<dbReference type="InterPro" id="IPR036852">
    <property type="entry name" value="Peptidase_S8/S53_dom_sf"/>
</dbReference>
<dbReference type="InterPro" id="IPR010259">
    <property type="entry name" value="S8pro/Inhibitor_I9"/>
</dbReference>
<dbReference type="PROSITE" id="PS51892">
    <property type="entry name" value="SUBTILASE"/>
    <property type="match status" value="1"/>
</dbReference>
<sequence>MAGIALAAMATAATISSPGAAFAGPPDGEKVPSILGATDKSAIKDSYIVVLKDSKAGAAKVDASAKALTRQFGGAVSHTYSRSIRGFAARMSEAQAKKLATSADVAYVEQNRKVSKSDTQVNPPSWGLDRLDQIFAPLNKRFVYPNTASNVHAYVIDSGIRITHQEFGGRASYGYDFVDGDAVASDCDGHGTHVAGTIGGTNYGVAKGVQLVAVRVLDCVGSGTLAGVLGGVDWVTANAVKPAVANMSLGGSPSSALDAAVEASINSGVSYAVAAGNEDMDACGGSPARTPNAITVGATDEVDFRASFSNYGSCVDIHAPGNNIPSSVASSDTAIDRYSGTSMASPHVAGAAALLLSANPTWSPTQVRNVIVFGGTRRVVRNTAVTGTSDVMLRIGTVVVPFVTGLRSLTNGKNVSVGSNGTQPLTANKPLTEIGDSEKFTSVPAGGGYYAFASWVNGKHVSATSGGTGSLVASATTITDAERFLPVMNGDGTVSLIAKVNGKYVTAPNGGASPLVASASTIGQAEKFIWASPAAVVALRAVVNSKIVTAPNNGANPLIASATAVTHLEKFDMLDLGDDAVALRSHSNRRYVTVPTTPTSPLIANATTAGPSQQLWLYHYGDGSLLFQSTTTGYLVQAPNNGNSALNSNFDPFGPVDIGPAQQFFHEVISVN</sequence>
<dbReference type="EMBL" id="JAVHUY010000010">
    <property type="protein sequence ID" value="MDQ7905308.1"/>
    <property type="molecule type" value="Genomic_DNA"/>
</dbReference>
<keyword evidence="11" id="KW-1185">Reference proteome</keyword>
<dbReference type="Gene3D" id="2.80.10.50">
    <property type="match status" value="2"/>
</dbReference>
<dbReference type="Pfam" id="PF00082">
    <property type="entry name" value="Peptidase_S8"/>
    <property type="match status" value="1"/>
</dbReference>
<dbReference type="InterPro" id="IPR023827">
    <property type="entry name" value="Peptidase_S8_Asp-AS"/>
</dbReference>
<evidence type="ECO:0000256" key="1">
    <source>
        <dbReference type="ARBA" id="ARBA00011073"/>
    </source>
</evidence>
<dbReference type="CDD" id="cd00257">
    <property type="entry name" value="beta-trefoil_FSCN-like"/>
    <property type="match status" value="2"/>
</dbReference>
<dbReference type="CDD" id="cd04077">
    <property type="entry name" value="Peptidases_S8_PCSK9_ProteinaseK_like"/>
    <property type="match status" value="1"/>
</dbReference>